<reference evidence="3 4" key="1">
    <citation type="submission" date="2019-02" db="EMBL/GenBank/DDBJ databases">
        <title>Deep-cultivation of Planctomycetes and their phenomic and genomic characterization uncovers novel biology.</title>
        <authorList>
            <person name="Wiegand S."/>
            <person name="Jogler M."/>
            <person name="Boedeker C."/>
            <person name="Pinto D."/>
            <person name="Vollmers J."/>
            <person name="Rivas-Marin E."/>
            <person name="Kohn T."/>
            <person name="Peeters S.H."/>
            <person name="Heuer A."/>
            <person name="Rast P."/>
            <person name="Oberbeckmann S."/>
            <person name="Bunk B."/>
            <person name="Jeske O."/>
            <person name="Meyerdierks A."/>
            <person name="Storesund J.E."/>
            <person name="Kallscheuer N."/>
            <person name="Luecker S."/>
            <person name="Lage O.M."/>
            <person name="Pohl T."/>
            <person name="Merkel B.J."/>
            <person name="Hornburger P."/>
            <person name="Mueller R.-W."/>
            <person name="Bruemmer F."/>
            <person name="Labrenz M."/>
            <person name="Spormann A.M."/>
            <person name="Op den Camp H."/>
            <person name="Overmann J."/>
            <person name="Amann R."/>
            <person name="Jetten M.S.M."/>
            <person name="Mascher T."/>
            <person name="Medema M.H."/>
            <person name="Devos D.P."/>
            <person name="Kaster A.-K."/>
            <person name="Ovreas L."/>
            <person name="Rohde M."/>
            <person name="Galperin M.Y."/>
            <person name="Jogler C."/>
        </authorList>
    </citation>
    <scope>NUCLEOTIDE SEQUENCE [LARGE SCALE GENOMIC DNA]</scope>
    <source>
        <strain evidence="3 4">Mal4</strain>
    </source>
</reference>
<dbReference type="RefSeq" id="WP_145369337.1">
    <property type="nucleotide sequence ID" value="NZ_CP036275.1"/>
</dbReference>
<dbReference type="Proteomes" id="UP000320496">
    <property type="component" value="Chromosome"/>
</dbReference>
<evidence type="ECO:0000313" key="3">
    <source>
        <dbReference type="EMBL" id="QDU38009.1"/>
    </source>
</evidence>
<accession>A0A517Z6E4</accession>
<dbReference type="PROSITE" id="PS51257">
    <property type="entry name" value="PROKAR_LIPOPROTEIN"/>
    <property type="match status" value="1"/>
</dbReference>
<protein>
    <recommendedName>
        <fullName evidence="5">Nickel uptake substrate-specific transmembrane region</fullName>
    </recommendedName>
</protein>
<feature type="region of interest" description="Disordered" evidence="1">
    <location>
        <begin position="119"/>
        <end position="151"/>
    </location>
</feature>
<dbReference type="AlphaFoldDB" id="A0A517Z6E4"/>
<feature type="chain" id="PRO_5021823838" description="Nickel uptake substrate-specific transmembrane region" evidence="2">
    <location>
        <begin position="30"/>
        <end position="151"/>
    </location>
</feature>
<proteinExistence type="predicted"/>
<evidence type="ECO:0000256" key="2">
    <source>
        <dbReference type="SAM" id="SignalP"/>
    </source>
</evidence>
<sequence precursor="true">MVPTMVKSNFWCSAVLLALLVVVCGCRGANDGLGSVSGRITLDGEPLPNAMVEFAPVNGGSVAYGRTDDDGDYEMMFSRTQEGASIGENIVRITTADVTSENGNEVAVPERVPAKFNRESELKRTVEPGDNEFNFELTSEGDVASPQNLDQ</sequence>
<gene>
    <name evidence="3" type="ORF">Mal4_23290</name>
</gene>
<dbReference type="SUPFAM" id="SSF49464">
    <property type="entry name" value="Carboxypeptidase regulatory domain-like"/>
    <property type="match status" value="1"/>
</dbReference>
<dbReference type="KEGG" id="mri:Mal4_23290"/>
<keyword evidence="2" id="KW-0732">Signal</keyword>
<evidence type="ECO:0000313" key="4">
    <source>
        <dbReference type="Proteomes" id="UP000320496"/>
    </source>
</evidence>
<dbReference type="EMBL" id="CP036275">
    <property type="protein sequence ID" value="QDU38009.1"/>
    <property type="molecule type" value="Genomic_DNA"/>
</dbReference>
<name>A0A517Z6E4_9PLAN</name>
<evidence type="ECO:0008006" key="5">
    <source>
        <dbReference type="Google" id="ProtNLM"/>
    </source>
</evidence>
<dbReference type="InterPro" id="IPR008969">
    <property type="entry name" value="CarboxyPept-like_regulatory"/>
</dbReference>
<keyword evidence="4" id="KW-1185">Reference proteome</keyword>
<organism evidence="3 4">
    <name type="scientific">Maioricimonas rarisocia</name>
    <dbReference type="NCBI Taxonomy" id="2528026"/>
    <lineage>
        <taxon>Bacteria</taxon>
        <taxon>Pseudomonadati</taxon>
        <taxon>Planctomycetota</taxon>
        <taxon>Planctomycetia</taxon>
        <taxon>Planctomycetales</taxon>
        <taxon>Planctomycetaceae</taxon>
        <taxon>Maioricimonas</taxon>
    </lineage>
</organism>
<feature type="signal peptide" evidence="2">
    <location>
        <begin position="1"/>
        <end position="29"/>
    </location>
</feature>
<evidence type="ECO:0000256" key="1">
    <source>
        <dbReference type="SAM" id="MobiDB-lite"/>
    </source>
</evidence>
<dbReference type="OrthoDB" id="215725at2"/>